<dbReference type="RefSeq" id="WP_198639343.1">
    <property type="nucleotide sequence ID" value="NZ_JAEHNY010000014.1"/>
</dbReference>
<dbReference type="InterPro" id="IPR036249">
    <property type="entry name" value="Thioredoxin-like_sf"/>
</dbReference>
<name>A0ABS0TK87_9FLAO</name>
<dbReference type="InterPro" id="IPR012336">
    <property type="entry name" value="Thioredoxin-like_fold"/>
</dbReference>
<accession>A0ABS0TK87</accession>
<feature type="domain" description="Thioredoxin-like fold" evidence="2">
    <location>
        <begin position="35"/>
        <end position="150"/>
    </location>
</feature>
<protein>
    <submittedName>
        <fullName evidence="3">Thioredoxin fold domain-containing protein</fullName>
    </submittedName>
</protein>
<evidence type="ECO:0000259" key="2">
    <source>
        <dbReference type="Pfam" id="PF13098"/>
    </source>
</evidence>
<dbReference type="Proteomes" id="UP000635665">
    <property type="component" value="Unassembled WGS sequence"/>
</dbReference>
<dbReference type="EMBL" id="JAEHNY010000014">
    <property type="protein sequence ID" value="MBI6121195.1"/>
    <property type="molecule type" value="Genomic_DNA"/>
</dbReference>
<dbReference type="SUPFAM" id="SSF52833">
    <property type="entry name" value="Thioredoxin-like"/>
    <property type="match status" value="1"/>
</dbReference>
<dbReference type="Gene3D" id="3.40.30.10">
    <property type="entry name" value="Glutaredoxin"/>
    <property type="match status" value="1"/>
</dbReference>
<evidence type="ECO:0000313" key="3">
    <source>
        <dbReference type="EMBL" id="MBI6121195.1"/>
    </source>
</evidence>
<evidence type="ECO:0000313" key="4">
    <source>
        <dbReference type="Proteomes" id="UP000635665"/>
    </source>
</evidence>
<organism evidence="3 4">
    <name type="scientific">Salegentibacter maritimus</name>
    <dbReference type="NCBI Taxonomy" id="2794347"/>
    <lineage>
        <taxon>Bacteria</taxon>
        <taxon>Pseudomonadati</taxon>
        <taxon>Bacteroidota</taxon>
        <taxon>Flavobacteriia</taxon>
        <taxon>Flavobacteriales</taxon>
        <taxon>Flavobacteriaceae</taxon>
        <taxon>Salegentibacter</taxon>
    </lineage>
</organism>
<evidence type="ECO:0000256" key="1">
    <source>
        <dbReference type="ARBA" id="ARBA00022729"/>
    </source>
</evidence>
<reference evidence="3 4" key="1">
    <citation type="submission" date="2020-12" db="EMBL/GenBank/DDBJ databases">
        <title>Salegentibacter orientalis sp. nov., isolated from costal sediment.</title>
        <authorList>
            <person name="Lian F.-B."/>
        </authorList>
    </citation>
    <scope>NUCLEOTIDE SEQUENCE [LARGE SCALE GENOMIC DNA]</scope>
    <source>
        <strain evidence="3 4">F60176</strain>
    </source>
</reference>
<dbReference type="PANTHER" id="PTHR15337:SF11">
    <property type="entry name" value="THIOREDOXIN DOMAIN-CONTAINING PROTEIN"/>
    <property type="match status" value="1"/>
</dbReference>
<sequence length="180" mass="21068">MQKLTFFIFLIFTVLGVQAQEINWMSMNEALEAQKKEPKKIFMDAYTVWCGPCKMLDKNTFSNSDVIEYVNENYYPVKFNAEGNEEINFKGQVFKNPQYDPEKKKRRNSPHQLARAIQITGYPSLVFFDEEANLIAPVAGYRTPKQLELYLKLFVGDEYKKMTSKEAFAEYQKNFEGSFE</sequence>
<comment type="caution">
    <text evidence="3">The sequence shown here is derived from an EMBL/GenBank/DDBJ whole genome shotgun (WGS) entry which is preliminary data.</text>
</comment>
<dbReference type="PANTHER" id="PTHR15337">
    <property type="entry name" value="ANTERIOR GRADIENT PROTEIN-RELATED"/>
    <property type="match status" value="1"/>
</dbReference>
<keyword evidence="4" id="KW-1185">Reference proteome</keyword>
<proteinExistence type="predicted"/>
<keyword evidence="1" id="KW-0732">Signal</keyword>
<dbReference type="InterPro" id="IPR051099">
    <property type="entry name" value="AGR/TXD"/>
</dbReference>
<gene>
    <name evidence="3" type="ORF">I6U50_14310</name>
</gene>
<dbReference type="Pfam" id="PF13098">
    <property type="entry name" value="Thioredoxin_2"/>
    <property type="match status" value="1"/>
</dbReference>